<reference evidence="2" key="2">
    <citation type="submission" date="2018-04" db="EMBL/GenBank/DDBJ databases">
        <title>OnivRS2 (Oryza nivara Reference Sequence Version 2).</title>
        <authorList>
            <person name="Zhang J."/>
            <person name="Kudrna D."/>
            <person name="Lee S."/>
            <person name="Talag J."/>
            <person name="Rajasekar S."/>
            <person name="Welchert J."/>
            <person name="Hsing Y.-I."/>
            <person name="Wing R.A."/>
        </authorList>
    </citation>
    <scope>NUCLEOTIDE SEQUENCE [LARGE SCALE GENOMIC DNA]</scope>
</reference>
<evidence type="ECO:0000313" key="2">
    <source>
        <dbReference type="EnsemblPlants" id="ONIVA01G18840.4"/>
    </source>
</evidence>
<dbReference type="PANTHER" id="PTHR31972:SF38">
    <property type="entry name" value="OS12G0149000 PROTEIN"/>
    <property type="match status" value="1"/>
</dbReference>
<feature type="region of interest" description="Disordered" evidence="1">
    <location>
        <begin position="265"/>
        <end position="302"/>
    </location>
</feature>
<dbReference type="InterPro" id="IPR008586">
    <property type="entry name" value="DUF868_pln"/>
</dbReference>
<name>A0A0E0FLY7_ORYNI</name>
<evidence type="ECO:0000256" key="1">
    <source>
        <dbReference type="SAM" id="MobiDB-lite"/>
    </source>
</evidence>
<dbReference type="Pfam" id="PF05910">
    <property type="entry name" value="DUF868"/>
    <property type="match status" value="1"/>
</dbReference>
<organism evidence="2">
    <name type="scientific">Oryza nivara</name>
    <name type="common">Indian wild rice</name>
    <name type="synonym">Oryza sativa f. spontanea</name>
    <dbReference type="NCBI Taxonomy" id="4536"/>
    <lineage>
        <taxon>Eukaryota</taxon>
        <taxon>Viridiplantae</taxon>
        <taxon>Streptophyta</taxon>
        <taxon>Embryophyta</taxon>
        <taxon>Tracheophyta</taxon>
        <taxon>Spermatophyta</taxon>
        <taxon>Magnoliopsida</taxon>
        <taxon>Liliopsida</taxon>
        <taxon>Poales</taxon>
        <taxon>Poaceae</taxon>
        <taxon>BOP clade</taxon>
        <taxon>Oryzoideae</taxon>
        <taxon>Oryzeae</taxon>
        <taxon>Oryzinae</taxon>
        <taxon>Oryza</taxon>
    </lineage>
</organism>
<accession>A0A0E0FLY7</accession>
<feature type="compositionally biased region" description="Low complexity" evidence="1">
    <location>
        <begin position="273"/>
        <end position="283"/>
    </location>
</feature>
<dbReference type="PANTHER" id="PTHR31972">
    <property type="entry name" value="EXPRESSED PROTEIN"/>
    <property type="match status" value="1"/>
</dbReference>
<proteinExistence type="predicted"/>
<reference evidence="2" key="1">
    <citation type="submission" date="2015-04" db="UniProtKB">
        <authorList>
            <consortium name="EnsemblPlants"/>
        </authorList>
    </citation>
    <scope>IDENTIFICATION</scope>
    <source>
        <strain evidence="2">SL10</strain>
    </source>
</reference>
<feature type="region of interest" description="Disordered" evidence="1">
    <location>
        <begin position="199"/>
        <end position="218"/>
    </location>
</feature>
<dbReference type="Gramene" id="ONIVA01G18840.4">
    <property type="protein sequence ID" value="ONIVA01G18840.4"/>
    <property type="gene ID" value="ONIVA01G18840"/>
</dbReference>
<dbReference type="Proteomes" id="UP000006591">
    <property type="component" value="Chromosome 1"/>
</dbReference>
<keyword evidence="3" id="KW-1185">Reference proteome</keyword>
<sequence>MVATGEVIDDPEESLAWGCSNFNCTEEDKFVFNWIGEAAMSGSVAVFCLYPDDLTPVTREGEEKPHKQLIISSHPPPRHPSCPPILPTTRDCSWMATPSNPSIFVRQMHHGTIIMLPVEQPRRRLRLRYYEFHSTTPHLLLLLFAAAASASAAADLAAVAGMVSASSLLLPSSVRDFASCIGDGAVRVADVAACTAPSSTRVSTCSSSSSTTASSSSPTLSVTVSYRATLLAAPAPPLQLRLTWGHSPLGPTLSFAPSPTARAIQLRRRRGSRSLPSGSSSGDENGGGGDESGTTTPPPPPPLALFWDLTAARYDPAASSPEPVSGYYVVAVASAEVVLAVGDLAAEFVKAKFEGQIPRARVAPVSRVERVVVSDPAAMHAARVRFAEGGPEHEVSVSCAPAAPGSGGGGDELWVCVDGKRAVQACRLRWNFRGNQTVFVDGAPVDVMWDLHGWWFREPPGCAVVMLRARSALESRLWLEEEAAAPGFSLIVQAFKSPP</sequence>
<dbReference type="OMA" id="WFREPPG"/>
<evidence type="ECO:0008006" key="4">
    <source>
        <dbReference type="Google" id="ProtNLM"/>
    </source>
</evidence>
<dbReference type="AlphaFoldDB" id="A0A0E0FLY7"/>
<protein>
    <recommendedName>
        <fullName evidence="4">DUF1618 domain-containing protein</fullName>
    </recommendedName>
</protein>
<dbReference type="EnsemblPlants" id="ONIVA01G18840.4">
    <property type="protein sequence ID" value="ONIVA01G18840.4"/>
    <property type="gene ID" value="ONIVA01G18840"/>
</dbReference>
<evidence type="ECO:0000313" key="3">
    <source>
        <dbReference type="Proteomes" id="UP000006591"/>
    </source>
</evidence>